<evidence type="ECO:0000313" key="3">
    <source>
        <dbReference type="Proteomes" id="UP001221208"/>
    </source>
</evidence>
<comment type="caution">
    <text evidence="2">The sequence shown here is derived from an EMBL/GenBank/DDBJ whole genome shotgun (WGS) entry which is preliminary data.</text>
</comment>
<dbReference type="Proteomes" id="UP001221208">
    <property type="component" value="Unassembled WGS sequence"/>
</dbReference>
<protein>
    <recommendedName>
        <fullName evidence="4">Small multi-drug export protein</fullName>
    </recommendedName>
</protein>
<sequence>MSAYLLVALLAAVDLWLAVPATLALKIDPLAAFFLIATTSSVGALLTIFCASKAQLRLAARFGSASFFGGRTKKHMDKFGTAGLGLMAPLVLGPLLTCVCGVALGAKPRQLAMYAVAGAVIWSGLIYFLLAAQVLHFPGR</sequence>
<gene>
    <name evidence="2" type="ORF">OIK44_21635</name>
</gene>
<accession>A0ABT5K803</accession>
<evidence type="ECO:0000313" key="2">
    <source>
        <dbReference type="EMBL" id="MDC8760196.1"/>
    </source>
</evidence>
<evidence type="ECO:0000256" key="1">
    <source>
        <dbReference type="SAM" id="Phobius"/>
    </source>
</evidence>
<reference evidence="2 3" key="1">
    <citation type="submission" date="2022-10" db="EMBL/GenBank/DDBJ databases">
        <title>Janthinobacterium sp. hw3 Genome sequencing.</title>
        <authorList>
            <person name="Park S."/>
        </authorList>
    </citation>
    <scope>NUCLEOTIDE SEQUENCE [LARGE SCALE GENOMIC DNA]</scope>
    <source>
        <strain evidence="3">hw3</strain>
    </source>
</reference>
<name>A0ABT5K803_9BURK</name>
<feature type="transmembrane region" description="Helical" evidence="1">
    <location>
        <begin position="111"/>
        <end position="135"/>
    </location>
</feature>
<keyword evidence="1" id="KW-0472">Membrane</keyword>
<feature type="transmembrane region" description="Helical" evidence="1">
    <location>
        <begin position="81"/>
        <end position="105"/>
    </location>
</feature>
<feature type="transmembrane region" description="Helical" evidence="1">
    <location>
        <begin position="30"/>
        <end position="51"/>
    </location>
</feature>
<dbReference type="RefSeq" id="WP_273673847.1">
    <property type="nucleotide sequence ID" value="NZ_JAQQXR010000011.1"/>
</dbReference>
<organism evidence="2 3">
    <name type="scientific">Janthinobacterium fluminis</name>
    <dbReference type="NCBI Taxonomy" id="2987524"/>
    <lineage>
        <taxon>Bacteria</taxon>
        <taxon>Pseudomonadati</taxon>
        <taxon>Pseudomonadota</taxon>
        <taxon>Betaproteobacteria</taxon>
        <taxon>Burkholderiales</taxon>
        <taxon>Oxalobacteraceae</taxon>
        <taxon>Janthinobacterium</taxon>
    </lineage>
</organism>
<keyword evidence="3" id="KW-1185">Reference proteome</keyword>
<evidence type="ECO:0008006" key="4">
    <source>
        <dbReference type="Google" id="ProtNLM"/>
    </source>
</evidence>
<keyword evidence="1" id="KW-1133">Transmembrane helix</keyword>
<proteinExistence type="predicted"/>
<keyword evidence="1" id="KW-0812">Transmembrane</keyword>
<dbReference type="EMBL" id="JAQQXR010000011">
    <property type="protein sequence ID" value="MDC8760196.1"/>
    <property type="molecule type" value="Genomic_DNA"/>
</dbReference>